<keyword evidence="1" id="KW-0812">Transmembrane</keyword>
<evidence type="ECO:0000313" key="2">
    <source>
        <dbReference type="EMBL" id="KAJ8378614.1"/>
    </source>
</evidence>
<keyword evidence="1" id="KW-1133">Transmembrane helix</keyword>
<proteinExistence type="predicted"/>
<evidence type="ECO:0000313" key="3">
    <source>
        <dbReference type="Proteomes" id="UP001221898"/>
    </source>
</evidence>
<comment type="caution">
    <text evidence="2">The sequence shown here is derived from an EMBL/GenBank/DDBJ whole genome shotgun (WGS) entry which is preliminary data.</text>
</comment>
<gene>
    <name evidence="2" type="ORF">AAFF_G00238260</name>
</gene>
<name>A0AAD7RH19_9TELE</name>
<dbReference type="Proteomes" id="UP001221898">
    <property type="component" value="Unassembled WGS sequence"/>
</dbReference>
<keyword evidence="1" id="KW-0472">Membrane</keyword>
<dbReference type="EMBL" id="JAINUG010000316">
    <property type="protein sequence ID" value="KAJ8378614.1"/>
    <property type="molecule type" value="Genomic_DNA"/>
</dbReference>
<dbReference type="AlphaFoldDB" id="A0AAD7RH19"/>
<reference evidence="2" key="1">
    <citation type="journal article" date="2023" name="Science">
        <title>Genome structures resolve the early diversification of teleost fishes.</title>
        <authorList>
            <person name="Parey E."/>
            <person name="Louis A."/>
            <person name="Montfort J."/>
            <person name="Bouchez O."/>
            <person name="Roques C."/>
            <person name="Iampietro C."/>
            <person name="Lluch J."/>
            <person name="Castinel A."/>
            <person name="Donnadieu C."/>
            <person name="Desvignes T."/>
            <person name="Floi Bucao C."/>
            <person name="Jouanno E."/>
            <person name="Wen M."/>
            <person name="Mejri S."/>
            <person name="Dirks R."/>
            <person name="Jansen H."/>
            <person name="Henkel C."/>
            <person name="Chen W.J."/>
            <person name="Zahm M."/>
            <person name="Cabau C."/>
            <person name="Klopp C."/>
            <person name="Thompson A.W."/>
            <person name="Robinson-Rechavi M."/>
            <person name="Braasch I."/>
            <person name="Lecointre G."/>
            <person name="Bobe J."/>
            <person name="Postlethwait J.H."/>
            <person name="Berthelot C."/>
            <person name="Roest Crollius H."/>
            <person name="Guiguen Y."/>
        </authorList>
    </citation>
    <scope>NUCLEOTIDE SEQUENCE</scope>
    <source>
        <strain evidence="2">NC1722</strain>
    </source>
</reference>
<sequence length="101" mass="12078">MQRSNVCISFLRFCMALDSLLQRRCQKLKLPTLPSLLFVYLLSLQENVSGIIVVVNKCFAIVLLLYVFFLCFFWKGGCFHFLLRKMYYFYFICFHHIKKIS</sequence>
<accession>A0AAD7RH19</accession>
<feature type="transmembrane region" description="Helical" evidence="1">
    <location>
        <begin position="47"/>
        <end position="74"/>
    </location>
</feature>
<keyword evidence="3" id="KW-1185">Reference proteome</keyword>
<protein>
    <submittedName>
        <fullName evidence="2">Uncharacterized protein</fullName>
    </submittedName>
</protein>
<organism evidence="2 3">
    <name type="scientific">Aldrovandia affinis</name>
    <dbReference type="NCBI Taxonomy" id="143900"/>
    <lineage>
        <taxon>Eukaryota</taxon>
        <taxon>Metazoa</taxon>
        <taxon>Chordata</taxon>
        <taxon>Craniata</taxon>
        <taxon>Vertebrata</taxon>
        <taxon>Euteleostomi</taxon>
        <taxon>Actinopterygii</taxon>
        <taxon>Neopterygii</taxon>
        <taxon>Teleostei</taxon>
        <taxon>Notacanthiformes</taxon>
        <taxon>Halosauridae</taxon>
        <taxon>Aldrovandia</taxon>
    </lineage>
</organism>
<evidence type="ECO:0000256" key="1">
    <source>
        <dbReference type="SAM" id="Phobius"/>
    </source>
</evidence>